<accession>A0A915L923</accession>
<evidence type="ECO:0000256" key="3">
    <source>
        <dbReference type="ARBA" id="ARBA00022729"/>
    </source>
</evidence>
<keyword evidence="3" id="KW-0732">Signal</keyword>
<comment type="subcellular location">
    <subcellularLocation>
        <location evidence="1">Membrane</location>
        <topology evidence="1">Single-pass type I membrane protein</topology>
    </subcellularLocation>
</comment>
<dbReference type="WBParaSite" id="nRc.2.0.1.t47332-RA">
    <property type="protein sequence ID" value="nRc.2.0.1.t47332-RA"/>
    <property type="gene ID" value="nRc.2.0.1.g47332"/>
</dbReference>
<keyword evidence="2" id="KW-0812">Transmembrane</keyword>
<dbReference type="Gene3D" id="3.40.50.2300">
    <property type="match status" value="1"/>
</dbReference>
<dbReference type="InterPro" id="IPR001170">
    <property type="entry name" value="ANPR/GUC"/>
</dbReference>
<dbReference type="SUPFAM" id="SSF53822">
    <property type="entry name" value="Periplasmic binding protein-like I"/>
    <property type="match status" value="1"/>
</dbReference>
<evidence type="ECO:0000256" key="6">
    <source>
        <dbReference type="ARBA" id="ARBA00023170"/>
    </source>
</evidence>
<keyword evidence="9" id="KW-1185">Reference proteome</keyword>
<dbReference type="PRINTS" id="PR00255">
    <property type="entry name" value="NATPEPTIDER"/>
</dbReference>
<dbReference type="OMA" id="YDYDPRF"/>
<keyword evidence="7" id="KW-0325">Glycoprotein</keyword>
<dbReference type="Proteomes" id="UP000887565">
    <property type="component" value="Unplaced"/>
</dbReference>
<evidence type="ECO:0000313" key="10">
    <source>
        <dbReference type="WBParaSite" id="nRc.2.0.1.t47332-RA"/>
    </source>
</evidence>
<evidence type="ECO:0000256" key="4">
    <source>
        <dbReference type="ARBA" id="ARBA00022989"/>
    </source>
</evidence>
<dbReference type="GO" id="GO:0016020">
    <property type="term" value="C:membrane"/>
    <property type="evidence" value="ECO:0007669"/>
    <property type="project" value="UniProtKB-SubCell"/>
</dbReference>
<evidence type="ECO:0000256" key="7">
    <source>
        <dbReference type="ARBA" id="ARBA00023180"/>
    </source>
</evidence>
<dbReference type="AlphaFoldDB" id="A0A915L923"/>
<evidence type="ECO:0000256" key="5">
    <source>
        <dbReference type="ARBA" id="ARBA00023136"/>
    </source>
</evidence>
<keyword evidence="5" id="KW-0472">Membrane</keyword>
<organism evidence="9 10">
    <name type="scientific">Romanomermis culicivorax</name>
    <name type="common">Nematode worm</name>
    <dbReference type="NCBI Taxonomy" id="13658"/>
    <lineage>
        <taxon>Eukaryota</taxon>
        <taxon>Metazoa</taxon>
        <taxon>Ecdysozoa</taxon>
        <taxon>Nematoda</taxon>
        <taxon>Enoplea</taxon>
        <taxon>Dorylaimia</taxon>
        <taxon>Mermithida</taxon>
        <taxon>Mermithoidea</taxon>
        <taxon>Mermithidae</taxon>
        <taxon>Romanomermis</taxon>
    </lineage>
</organism>
<evidence type="ECO:0000313" key="9">
    <source>
        <dbReference type="Proteomes" id="UP000887565"/>
    </source>
</evidence>
<dbReference type="Pfam" id="PF01094">
    <property type="entry name" value="ANF_receptor"/>
    <property type="match status" value="1"/>
</dbReference>
<keyword evidence="6" id="KW-0675">Receptor</keyword>
<evidence type="ECO:0000256" key="1">
    <source>
        <dbReference type="ARBA" id="ARBA00004479"/>
    </source>
</evidence>
<protein>
    <submittedName>
        <fullName evidence="10">Receptor ligand binding region domain-containing protein</fullName>
    </submittedName>
</protein>
<dbReference type="InterPro" id="IPR001828">
    <property type="entry name" value="ANF_lig-bd_rcpt"/>
</dbReference>
<dbReference type="InterPro" id="IPR028082">
    <property type="entry name" value="Peripla_BP_I"/>
</dbReference>
<sequence>MKTITFQHLDVRKTSEQHSKLHDKDQTGLNLTLNNYITALYDGMMLYATAVNESMRDKADIRNGSQITKRMWNRTFKGMYGDITMNAHGDRLNTYSLYDYDPRFDEFRNQKQL</sequence>
<evidence type="ECO:0000259" key="8">
    <source>
        <dbReference type="Pfam" id="PF01094"/>
    </source>
</evidence>
<evidence type="ECO:0000256" key="2">
    <source>
        <dbReference type="ARBA" id="ARBA00022692"/>
    </source>
</evidence>
<keyword evidence="4" id="KW-1133">Transmembrane helix</keyword>
<reference evidence="10" key="1">
    <citation type="submission" date="2022-11" db="UniProtKB">
        <authorList>
            <consortium name="WormBaseParasite"/>
        </authorList>
    </citation>
    <scope>IDENTIFICATION</scope>
</reference>
<feature type="domain" description="Receptor ligand binding region" evidence="8">
    <location>
        <begin position="3"/>
        <end position="101"/>
    </location>
</feature>
<name>A0A915L923_ROMCU</name>
<proteinExistence type="predicted"/>